<reference evidence="1" key="1">
    <citation type="submission" date="2021-01" db="EMBL/GenBank/DDBJ databases">
        <authorList>
            <consortium name="Genoscope - CEA"/>
            <person name="William W."/>
        </authorList>
    </citation>
    <scope>NUCLEOTIDE SEQUENCE</scope>
</reference>
<comment type="caution">
    <text evidence="1">The sequence shown here is derived from an EMBL/GenBank/DDBJ whole genome shotgun (WGS) entry which is preliminary data.</text>
</comment>
<name>A0A8S1XSE2_9CILI</name>
<evidence type="ECO:0000313" key="1">
    <source>
        <dbReference type="EMBL" id="CAD8204010.1"/>
    </source>
</evidence>
<evidence type="ECO:0000313" key="2">
    <source>
        <dbReference type="Proteomes" id="UP000689195"/>
    </source>
</evidence>
<gene>
    <name evidence="1" type="ORF">PPENT_87.1.T1350145</name>
</gene>
<organism evidence="1 2">
    <name type="scientific">Paramecium pentaurelia</name>
    <dbReference type="NCBI Taxonomy" id="43138"/>
    <lineage>
        <taxon>Eukaryota</taxon>
        <taxon>Sar</taxon>
        <taxon>Alveolata</taxon>
        <taxon>Ciliophora</taxon>
        <taxon>Intramacronucleata</taxon>
        <taxon>Oligohymenophorea</taxon>
        <taxon>Peniculida</taxon>
        <taxon>Parameciidae</taxon>
        <taxon>Paramecium</taxon>
    </lineage>
</organism>
<keyword evidence="2" id="KW-1185">Reference proteome</keyword>
<dbReference type="OrthoDB" id="10422645at2759"/>
<dbReference type="EMBL" id="CAJJDO010000135">
    <property type="protein sequence ID" value="CAD8204010.1"/>
    <property type="molecule type" value="Genomic_DNA"/>
</dbReference>
<sequence length="57" mass="6700">MKDQLNTMGYDIKFLSGKSFEQLFESRKWKVLKEAANVKSIYVPFILKRKLNMSSVI</sequence>
<dbReference type="Proteomes" id="UP000689195">
    <property type="component" value="Unassembled WGS sequence"/>
</dbReference>
<protein>
    <submittedName>
        <fullName evidence="1">Uncharacterized protein</fullName>
    </submittedName>
</protein>
<dbReference type="AlphaFoldDB" id="A0A8S1XSE2"/>
<proteinExistence type="predicted"/>
<accession>A0A8S1XSE2</accession>